<proteinExistence type="predicted"/>
<accession>A0A919JEB2</accession>
<protein>
    <submittedName>
        <fullName evidence="2">Membrane dipeptidase</fullName>
    </submittedName>
</protein>
<dbReference type="Proteomes" id="UP000647172">
    <property type="component" value="Unassembled WGS sequence"/>
</dbReference>
<dbReference type="CDD" id="cd01301">
    <property type="entry name" value="rDP_like"/>
    <property type="match status" value="1"/>
</dbReference>
<dbReference type="Gene3D" id="3.20.20.140">
    <property type="entry name" value="Metal-dependent hydrolases"/>
    <property type="match status" value="1"/>
</dbReference>
<dbReference type="Pfam" id="PF01244">
    <property type="entry name" value="Peptidase_M19"/>
    <property type="match status" value="1"/>
</dbReference>
<keyword evidence="3" id="KW-1185">Reference proteome</keyword>
<dbReference type="AlphaFoldDB" id="A0A919JEB2"/>
<evidence type="ECO:0000313" key="2">
    <source>
        <dbReference type="EMBL" id="GIE48881.1"/>
    </source>
</evidence>
<comment type="caution">
    <text evidence="2">The sequence shown here is derived from an EMBL/GenBank/DDBJ whole genome shotgun (WGS) entry which is preliminary data.</text>
</comment>
<dbReference type="GO" id="GO:0070573">
    <property type="term" value="F:metallodipeptidase activity"/>
    <property type="evidence" value="ECO:0007669"/>
    <property type="project" value="InterPro"/>
</dbReference>
<dbReference type="RefSeq" id="WP_239129722.1">
    <property type="nucleotide sequence ID" value="NZ_BAAAYJ010000105.1"/>
</dbReference>
<dbReference type="SUPFAM" id="SSF51556">
    <property type="entry name" value="Metallo-dependent hydrolases"/>
    <property type="match status" value="1"/>
</dbReference>
<evidence type="ECO:0000256" key="1">
    <source>
        <dbReference type="SAM" id="MobiDB-lite"/>
    </source>
</evidence>
<dbReference type="PANTHER" id="PTHR10443:SF12">
    <property type="entry name" value="DIPEPTIDASE"/>
    <property type="match status" value="1"/>
</dbReference>
<organism evidence="2 3">
    <name type="scientific">Actinoplanes nipponensis</name>
    <dbReference type="NCBI Taxonomy" id="135950"/>
    <lineage>
        <taxon>Bacteria</taxon>
        <taxon>Bacillati</taxon>
        <taxon>Actinomycetota</taxon>
        <taxon>Actinomycetes</taxon>
        <taxon>Micromonosporales</taxon>
        <taxon>Micromonosporaceae</taxon>
        <taxon>Actinoplanes</taxon>
    </lineage>
</organism>
<dbReference type="PROSITE" id="PS51365">
    <property type="entry name" value="RENAL_DIPEPTIDASE_2"/>
    <property type="match status" value="1"/>
</dbReference>
<dbReference type="GO" id="GO:0006508">
    <property type="term" value="P:proteolysis"/>
    <property type="evidence" value="ECO:0007669"/>
    <property type="project" value="InterPro"/>
</dbReference>
<name>A0A919JEB2_9ACTN</name>
<reference evidence="2" key="1">
    <citation type="submission" date="2021-01" db="EMBL/GenBank/DDBJ databases">
        <title>Whole genome shotgun sequence of Actinoplanes nipponensis NBRC 14063.</title>
        <authorList>
            <person name="Komaki H."/>
            <person name="Tamura T."/>
        </authorList>
    </citation>
    <scope>NUCLEOTIDE SEQUENCE</scope>
    <source>
        <strain evidence="2">NBRC 14063</strain>
    </source>
</reference>
<feature type="region of interest" description="Disordered" evidence="1">
    <location>
        <begin position="264"/>
        <end position="302"/>
    </location>
</feature>
<gene>
    <name evidence="2" type="ORF">Ani05nite_24150</name>
</gene>
<dbReference type="InterPro" id="IPR008257">
    <property type="entry name" value="Pept_M19"/>
</dbReference>
<sequence length="402" mass="42637">MSVVDLALRAAPVIDGHNDLPMALRERAGYRVDGLAAGRAEFHTDIARLRAGGVGGQFWSVYVPSDLSEPDAVVATMEQIDAVYRLVAAYPDDLAVAYSADDVEAARRGGRIASLIGIEGGHSLATSLGVLRSFARLGVRYVTLTHNHNTSWADSAADVPRVGGLNDEGRAIVAEMQRIGVLVDLSHVAATTMHAALDVATAPVIFSHSSARAVHDHRRNAGDDVLVRLRDNGGVCMVTFVPLFVSAEVAAWTAAADAERERLGLPAEPDPWPSAPRPGRESAPAAGGSSGAGAPPPEPFRAWLAAHPRPEATIAQVADHVEHVRAVAGLDHVGLGGDYDGCDRLPAGLEDVSGYPRLLAELARRGWGQPELEKLTGRNIMRVLRETEEAAEEPLWPLAPAR</sequence>
<dbReference type="InterPro" id="IPR032466">
    <property type="entry name" value="Metal_Hydrolase"/>
</dbReference>
<dbReference type="EMBL" id="BOMQ01000027">
    <property type="protein sequence ID" value="GIE48881.1"/>
    <property type="molecule type" value="Genomic_DNA"/>
</dbReference>
<evidence type="ECO:0000313" key="3">
    <source>
        <dbReference type="Proteomes" id="UP000647172"/>
    </source>
</evidence>
<dbReference type="PANTHER" id="PTHR10443">
    <property type="entry name" value="MICROSOMAL DIPEPTIDASE"/>
    <property type="match status" value="1"/>
</dbReference>